<dbReference type="EMBL" id="QRUU01000001">
    <property type="protein sequence ID" value="RGS00575.1"/>
    <property type="molecule type" value="Genomic_DNA"/>
</dbReference>
<comment type="caution">
    <text evidence="1">The sequence shown here is derived from an EMBL/GenBank/DDBJ whole genome shotgun (WGS) entry which is preliminary data.</text>
</comment>
<keyword evidence="2" id="KW-1185">Reference proteome</keyword>
<dbReference type="AlphaFoldDB" id="A0A412GZT8"/>
<proteinExistence type="predicted"/>
<reference evidence="1 2" key="1">
    <citation type="submission" date="2018-08" db="EMBL/GenBank/DDBJ databases">
        <title>A genome reference for cultivated species of the human gut microbiota.</title>
        <authorList>
            <person name="Zou Y."/>
            <person name="Xue W."/>
            <person name="Luo G."/>
        </authorList>
    </citation>
    <scope>NUCLEOTIDE SEQUENCE [LARGE SCALE GENOMIC DNA]</scope>
    <source>
        <strain evidence="1 2">AF24-2</strain>
    </source>
</reference>
<protein>
    <submittedName>
        <fullName evidence="1">Uncharacterized protein</fullName>
    </submittedName>
</protein>
<name>A0A412GZT8_9BACT</name>
<evidence type="ECO:0000313" key="1">
    <source>
        <dbReference type="EMBL" id="RGS00575.1"/>
    </source>
</evidence>
<organism evidence="1 2">
    <name type="scientific">Phocaeicola coprocola</name>
    <dbReference type="NCBI Taxonomy" id="310298"/>
    <lineage>
        <taxon>Bacteria</taxon>
        <taxon>Pseudomonadati</taxon>
        <taxon>Bacteroidota</taxon>
        <taxon>Bacteroidia</taxon>
        <taxon>Bacteroidales</taxon>
        <taxon>Bacteroidaceae</taxon>
        <taxon>Phocaeicola</taxon>
    </lineage>
</organism>
<sequence>MVAFFALIGFYKGELLELFRNLNRDKSKSEVTINEAINNSEEIDNKDLRAEFFLSSIEMAPVDRSGVPTLLPYYGYNNTILDYFGHYLTSSKYSLAKFGELGTYYVDAINISSDSIQILKYELGMNIENELLPYLYLTAGYLEIRINFINYLEQDNTFQAKDRFNVMYYLCTGKKLEGSEKWYKYVDELYESQCEDLWKTGNFSFAQETKNYWDLFVWFGDIENNDMSTKRCYRFMKEQDNHISLRVIPAGEHDYF</sequence>
<accession>A0A412GZT8</accession>
<gene>
    <name evidence="1" type="ORF">DWY20_00355</name>
</gene>
<dbReference type="Proteomes" id="UP000285864">
    <property type="component" value="Unassembled WGS sequence"/>
</dbReference>
<evidence type="ECO:0000313" key="2">
    <source>
        <dbReference type="Proteomes" id="UP000285864"/>
    </source>
</evidence>